<dbReference type="PANTHER" id="PTHR22696">
    <property type="entry name" value="E3 UBIQUITIN-PROTEIN LIGASE RNF26"/>
    <property type="match status" value="1"/>
</dbReference>
<keyword evidence="1" id="KW-0863">Zinc-finger</keyword>
<proteinExistence type="predicted"/>
<evidence type="ECO:0000256" key="2">
    <source>
        <dbReference type="SAM" id="MobiDB-lite"/>
    </source>
</evidence>
<dbReference type="AlphaFoldDB" id="A0A0D0C265"/>
<keyword evidence="6" id="KW-1185">Reference proteome</keyword>
<dbReference type="Pfam" id="PF13920">
    <property type="entry name" value="zf-C3HC4_3"/>
    <property type="match status" value="1"/>
</dbReference>
<organism evidence="5 6">
    <name type="scientific">Collybiopsis luxurians FD-317 M1</name>
    <dbReference type="NCBI Taxonomy" id="944289"/>
    <lineage>
        <taxon>Eukaryota</taxon>
        <taxon>Fungi</taxon>
        <taxon>Dikarya</taxon>
        <taxon>Basidiomycota</taxon>
        <taxon>Agaricomycotina</taxon>
        <taxon>Agaricomycetes</taxon>
        <taxon>Agaricomycetidae</taxon>
        <taxon>Agaricales</taxon>
        <taxon>Marasmiineae</taxon>
        <taxon>Omphalotaceae</taxon>
        <taxon>Collybiopsis</taxon>
        <taxon>Collybiopsis luxurians</taxon>
    </lineage>
</organism>
<accession>A0A0D0C265</accession>
<dbReference type="InterPro" id="IPR001841">
    <property type="entry name" value="Znf_RING"/>
</dbReference>
<feature type="transmembrane region" description="Helical" evidence="3">
    <location>
        <begin position="321"/>
        <end position="340"/>
    </location>
</feature>
<dbReference type="PROSITE" id="PS50089">
    <property type="entry name" value="ZF_RING_2"/>
    <property type="match status" value="1"/>
</dbReference>
<dbReference type="InterPro" id="IPR013083">
    <property type="entry name" value="Znf_RING/FYVE/PHD"/>
</dbReference>
<dbReference type="PANTHER" id="PTHR22696:SF1">
    <property type="entry name" value="E3 UBIQUITIN-PROTEIN LIGASE RNF26"/>
    <property type="match status" value="1"/>
</dbReference>
<evidence type="ECO:0000259" key="4">
    <source>
        <dbReference type="PROSITE" id="PS50089"/>
    </source>
</evidence>
<feature type="transmembrane region" description="Helical" evidence="3">
    <location>
        <begin position="428"/>
        <end position="447"/>
    </location>
</feature>
<feature type="compositionally biased region" description="Acidic residues" evidence="2">
    <location>
        <begin position="655"/>
        <end position="670"/>
    </location>
</feature>
<keyword evidence="3" id="KW-0812">Transmembrane</keyword>
<dbReference type="Gene3D" id="3.30.40.10">
    <property type="entry name" value="Zinc/RING finger domain, C3HC4 (zinc finger)"/>
    <property type="match status" value="1"/>
</dbReference>
<protein>
    <recommendedName>
        <fullName evidence="4">RING-type domain-containing protein</fullName>
    </recommendedName>
</protein>
<feature type="transmembrane region" description="Helical" evidence="3">
    <location>
        <begin position="170"/>
        <end position="192"/>
    </location>
</feature>
<evidence type="ECO:0000256" key="3">
    <source>
        <dbReference type="SAM" id="Phobius"/>
    </source>
</evidence>
<keyword evidence="3" id="KW-0472">Membrane</keyword>
<reference evidence="5 6" key="1">
    <citation type="submission" date="2014-04" db="EMBL/GenBank/DDBJ databases">
        <title>Evolutionary Origins and Diversification of the Mycorrhizal Mutualists.</title>
        <authorList>
            <consortium name="DOE Joint Genome Institute"/>
            <consortium name="Mycorrhizal Genomics Consortium"/>
            <person name="Kohler A."/>
            <person name="Kuo A."/>
            <person name="Nagy L.G."/>
            <person name="Floudas D."/>
            <person name="Copeland A."/>
            <person name="Barry K.W."/>
            <person name="Cichocki N."/>
            <person name="Veneault-Fourrey C."/>
            <person name="LaButti K."/>
            <person name="Lindquist E.A."/>
            <person name="Lipzen A."/>
            <person name="Lundell T."/>
            <person name="Morin E."/>
            <person name="Murat C."/>
            <person name="Riley R."/>
            <person name="Ohm R."/>
            <person name="Sun H."/>
            <person name="Tunlid A."/>
            <person name="Henrissat B."/>
            <person name="Grigoriev I.V."/>
            <person name="Hibbett D.S."/>
            <person name="Martin F."/>
        </authorList>
    </citation>
    <scope>NUCLEOTIDE SEQUENCE [LARGE SCALE GENOMIC DNA]</scope>
    <source>
        <strain evidence="5 6">FD-317 M1</strain>
    </source>
</reference>
<feature type="transmembrane region" description="Helical" evidence="3">
    <location>
        <begin position="101"/>
        <end position="119"/>
    </location>
</feature>
<dbReference type="CDD" id="cd16616">
    <property type="entry name" value="mRING-HC-C4C4_Asi1p-like"/>
    <property type="match status" value="1"/>
</dbReference>
<name>A0A0D0C265_9AGAR</name>
<keyword evidence="1" id="KW-0479">Metal-binding</keyword>
<keyword evidence="3" id="KW-1133">Transmembrane helix</keyword>
<evidence type="ECO:0000313" key="5">
    <source>
        <dbReference type="EMBL" id="KIK56394.1"/>
    </source>
</evidence>
<dbReference type="Proteomes" id="UP000053593">
    <property type="component" value="Unassembled WGS sequence"/>
</dbReference>
<sequence length="863" mass="95328">MASQIAPSQHHAKLLNSGLGSSYNISFNLSSILAYPSRFLARIIHKGQIPSGSELEATLMDATTTSLWVDADSTISSVPAATSAATAKVVTGATPAFPGPWGFFSSGYMCGLLIMGVLMHRIDNIFVPTTTNTLHHHPAHNAQNRSGSRFGRSFINHFLPIDINRTATRLAIHLPTIYLMCRVLLLWGIMLLQTADLFPWALAPAGELSDSGNFSLHSIMYRLGTWSASQETEDVCWHTFCAICAAFCVEGFVKALDGNGHGFGFGFAEHMQANTSPFNLVGYAFLLHIYSSPLTHAYKPYKPDFNSNLTDFKLLPSRPDTHVLITLVIPLLQLTLFHILSVRKRWSRHRLLPTALTSLLSLSHFYITLIRYLMNVSSSSLQSPSASAFRPDATSAPSLAAPAYTYTPHHTTHGYPILNYIPNIFETMLLSTIVLTIFLNSITQLLLTGRVDKPLLGLGIGNGAAGEGWRERIPWDEDFGVVLLRIGTASLEATGLRGWGNEVGGVVASSLPDSGSANSPRRYGSIRLTRSGVAGVSPGSVTRADGQRRDAKARIKLLKGWNNEVRDVDLGSDAQSMGRRRLWGVNGILTLNRQWFTELKRFAKMTWSVLFGAMRVGWEVLRGRRKLFPRRSYRNQTIQNSLQAMPNDSGRSTAEEESDDDYRVDEAEEEIYQRFLRNEQVSDDDNDDMEDRDFDSSEEDDDAEEEVEEDDSEYELETVRLYADLANRESTPEASTASTMLAHMSYAGSSPLTRQRFGVLQRQAGPRESGSDNLPDVFGDGSRVADVQSGSRNSGGGGGEFDEARRNCVICTTEPRVIICWPCRCLAMCDSCRESLAARSSASKHRCPCCRRGVEGYSRIYIP</sequence>
<dbReference type="EMBL" id="KN834798">
    <property type="protein sequence ID" value="KIK56394.1"/>
    <property type="molecule type" value="Genomic_DNA"/>
</dbReference>
<dbReference type="GO" id="GO:0016567">
    <property type="term" value="P:protein ubiquitination"/>
    <property type="evidence" value="ECO:0007669"/>
    <property type="project" value="TreeGrafter"/>
</dbReference>
<feature type="region of interest" description="Disordered" evidence="2">
    <location>
        <begin position="638"/>
        <end position="716"/>
    </location>
</feature>
<keyword evidence="1" id="KW-0862">Zinc</keyword>
<feature type="domain" description="RING-type" evidence="4">
    <location>
        <begin position="808"/>
        <end position="851"/>
    </location>
</feature>
<gene>
    <name evidence="5" type="ORF">GYMLUDRAFT_47165</name>
</gene>
<feature type="compositionally biased region" description="Polar residues" evidence="2">
    <location>
        <begin position="638"/>
        <end position="652"/>
    </location>
</feature>
<feature type="region of interest" description="Disordered" evidence="2">
    <location>
        <begin position="762"/>
        <end position="799"/>
    </location>
</feature>
<evidence type="ECO:0000313" key="6">
    <source>
        <dbReference type="Proteomes" id="UP000053593"/>
    </source>
</evidence>
<evidence type="ECO:0000256" key="1">
    <source>
        <dbReference type="PROSITE-ProRule" id="PRU00175"/>
    </source>
</evidence>
<dbReference type="HOGENOM" id="CLU_021856_0_0_1"/>
<dbReference type="GO" id="GO:0061630">
    <property type="term" value="F:ubiquitin protein ligase activity"/>
    <property type="evidence" value="ECO:0007669"/>
    <property type="project" value="TreeGrafter"/>
</dbReference>
<feature type="compositionally biased region" description="Acidic residues" evidence="2">
    <location>
        <begin position="681"/>
        <end position="716"/>
    </location>
</feature>
<dbReference type="GO" id="GO:0006511">
    <property type="term" value="P:ubiquitin-dependent protein catabolic process"/>
    <property type="evidence" value="ECO:0007669"/>
    <property type="project" value="TreeGrafter"/>
</dbReference>
<dbReference type="GO" id="GO:0008270">
    <property type="term" value="F:zinc ion binding"/>
    <property type="evidence" value="ECO:0007669"/>
    <property type="project" value="UniProtKB-KW"/>
</dbReference>
<dbReference type="OrthoDB" id="66726at2759"/>